<dbReference type="EMBL" id="BKCJ011296499">
    <property type="protein sequence ID" value="GFD16918.1"/>
    <property type="molecule type" value="Genomic_DNA"/>
</dbReference>
<accession>A0A699U6R8</accession>
<protein>
    <recommendedName>
        <fullName evidence="2">RNA-directed DNA polymerase, eukaryota, reverse transcriptase zinc-binding domain protein</fullName>
    </recommendedName>
</protein>
<gene>
    <name evidence="1" type="ORF">Tci_888887</name>
</gene>
<sequence length="151" mass="16932">DPSNVELHVEEAAYLHAYLDAILMEERLLVQKAKIDWLKLGDANTTYFHKVVKIQTARNRIDSTVDNNGATIDGDQVPLAFIDHYTEFLGQPGTTIVFHSNDTFCNRLSMEGENSMIREISDKEIKDTMFSMGDNKAPGPDGFSAAFFKEA</sequence>
<comment type="caution">
    <text evidence="1">The sequence shown here is derived from an EMBL/GenBank/DDBJ whole genome shotgun (WGS) entry which is preliminary data.</text>
</comment>
<proteinExistence type="predicted"/>
<dbReference type="AlphaFoldDB" id="A0A699U6R8"/>
<feature type="non-terminal residue" evidence="1">
    <location>
        <position position="1"/>
    </location>
</feature>
<evidence type="ECO:0008006" key="2">
    <source>
        <dbReference type="Google" id="ProtNLM"/>
    </source>
</evidence>
<organism evidence="1">
    <name type="scientific">Tanacetum cinerariifolium</name>
    <name type="common">Dalmatian daisy</name>
    <name type="synonym">Chrysanthemum cinerariifolium</name>
    <dbReference type="NCBI Taxonomy" id="118510"/>
    <lineage>
        <taxon>Eukaryota</taxon>
        <taxon>Viridiplantae</taxon>
        <taxon>Streptophyta</taxon>
        <taxon>Embryophyta</taxon>
        <taxon>Tracheophyta</taxon>
        <taxon>Spermatophyta</taxon>
        <taxon>Magnoliopsida</taxon>
        <taxon>eudicotyledons</taxon>
        <taxon>Gunneridae</taxon>
        <taxon>Pentapetalae</taxon>
        <taxon>asterids</taxon>
        <taxon>campanulids</taxon>
        <taxon>Asterales</taxon>
        <taxon>Asteraceae</taxon>
        <taxon>Asteroideae</taxon>
        <taxon>Anthemideae</taxon>
        <taxon>Anthemidinae</taxon>
        <taxon>Tanacetum</taxon>
    </lineage>
</organism>
<evidence type="ECO:0000313" key="1">
    <source>
        <dbReference type="EMBL" id="GFD16918.1"/>
    </source>
</evidence>
<name>A0A699U6R8_TANCI</name>
<reference evidence="1" key="1">
    <citation type="journal article" date="2019" name="Sci. Rep.">
        <title>Draft genome of Tanacetum cinerariifolium, the natural source of mosquito coil.</title>
        <authorList>
            <person name="Yamashiro T."/>
            <person name="Shiraishi A."/>
            <person name="Satake H."/>
            <person name="Nakayama K."/>
        </authorList>
    </citation>
    <scope>NUCLEOTIDE SEQUENCE</scope>
</reference>